<gene>
    <name evidence="2" type="ORF">E5288_WYG015705</name>
</gene>
<comment type="caution">
    <text evidence="2">The sequence shown here is derived from an EMBL/GenBank/DDBJ whole genome shotgun (WGS) entry which is preliminary data.</text>
</comment>
<name>A0A6B0RZQ7_9CETA</name>
<evidence type="ECO:0000256" key="1">
    <source>
        <dbReference type="SAM" id="MobiDB-lite"/>
    </source>
</evidence>
<feature type="compositionally biased region" description="Basic and acidic residues" evidence="1">
    <location>
        <begin position="16"/>
        <end position="28"/>
    </location>
</feature>
<organism evidence="2 3">
    <name type="scientific">Bos mutus</name>
    <name type="common">wild yak</name>
    <dbReference type="NCBI Taxonomy" id="72004"/>
    <lineage>
        <taxon>Eukaryota</taxon>
        <taxon>Metazoa</taxon>
        <taxon>Chordata</taxon>
        <taxon>Craniata</taxon>
        <taxon>Vertebrata</taxon>
        <taxon>Euteleostomi</taxon>
        <taxon>Mammalia</taxon>
        <taxon>Eutheria</taxon>
        <taxon>Laurasiatheria</taxon>
        <taxon>Artiodactyla</taxon>
        <taxon>Ruminantia</taxon>
        <taxon>Pecora</taxon>
        <taxon>Bovidae</taxon>
        <taxon>Bovinae</taxon>
        <taxon>Bos</taxon>
    </lineage>
</organism>
<accession>A0A6B0RZQ7</accession>
<keyword evidence="3" id="KW-1185">Reference proteome</keyword>
<dbReference type="Proteomes" id="UP000322234">
    <property type="component" value="Unassembled WGS sequence"/>
</dbReference>
<dbReference type="EMBL" id="VBQZ03000140">
    <property type="protein sequence ID" value="MXQ95550.1"/>
    <property type="molecule type" value="Genomic_DNA"/>
</dbReference>
<feature type="region of interest" description="Disordered" evidence="1">
    <location>
        <begin position="16"/>
        <end position="47"/>
    </location>
</feature>
<sequence>MLRQLRLLSLNCVPDRELEPEPRRERRSAGSAGEDPPELDSSNLPPAVRDMYQRAKYEIISNILRNF</sequence>
<evidence type="ECO:0000313" key="2">
    <source>
        <dbReference type="EMBL" id="MXQ95550.1"/>
    </source>
</evidence>
<proteinExistence type="predicted"/>
<reference evidence="2" key="1">
    <citation type="submission" date="2019-10" db="EMBL/GenBank/DDBJ databases">
        <title>The sequence and de novo assembly of the wild yak genome.</title>
        <authorList>
            <person name="Liu Y."/>
        </authorList>
    </citation>
    <scope>NUCLEOTIDE SEQUENCE [LARGE SCALE GENOMIC DNA]</scope>
    <source>
        <strain evidence="2">WY2019</strain>
    </source>
</reference>
<evidence type="ECO:0000313" key="3">
    <source>
        <dbReference type="Proteomes" id="UP000322234"/>
    </source>
</evidence>
<dbReference type="AlphaFoldDB" id="A0A6B0RZQ7"/>
<protein>
    <submittedName>
        <fullName evidence="2">Uncharacterized protein</fullName>
    </submittedName>
</protein>